<evidence type="ECO:0000313" key="3">
    <source>
        <dbReference type="Proteomes" id="UP001283361"/>
    </source>
</evidence>
<name>A0AAE1DZE2_9GAST</name>
<gene>
    <name evidence="2" type="ORF">RRG08_025098</name>
</gene>
<dbReference type="AlphaFoldDB" id="A0AAE1DZE2"/>
<dbReference type="EMBL" id="JAWDGP010001769">
    <property type="protein sequence ID" value="KAK3788372.1"/>
    <property type="molecule type" value="Genomic_DNA"/>
</dbReference>
<feature type="region of interest" description="Disordered" evidence="1">
    <location>
        <begin position="181"/>
        <end position="332"/>
    </location>
</feature>
<dbReference type="Proteomes" id="UP001283361">
    <property type="component" value="Unassembled WGS sequence"/>
</dbReference>
<proteinExistence type="predicted"/>
<feature type="region of interest" description="Disordered" evidence="1">
    <location>
        <begin position="37"/>
        <end position="81"/>
    </location>
</feature>
<keyword evidence="3" id="KW-1185">Reference proteome</keyword>
<protein>
    <submittedName>
        <fullName evidence="2">Uncharacterized protein</fullName>
    </submittedName>
</protein>
<sequence>MEYISYYYSDCGISRRPRPRSLCARCGGIAQDESLLSTRARSSDRGPCNLSIEVDGREGRQGRRRHSSTGRDASRRGNNPLCFVVATGNSKKAAGTVTTYRESFRSPPPEEFKSRTIRSLPSSPITAGAASPRSQRKALAREKAAQSEAKVANADGSPPLIKQTDCSPSLISLLNNENGQEVLRPTKGRGNMSAAAKGKAHQPLWTDKSETPNPPLSTRRSAKGFAHQPLWTDDTESTNPARTPRRSAKGLAHQPLWSEGGDIPNPAPAPRRSAKGLSHQPLWTEESRDSAPARVSRRAAARSVSESEVLPAAGIKTQPPASLSNSLTNWFS</sequence>
<evidence type="ECO:0000313" key="2">
    <source>
        <dbReference type="EMBL" id="KAK3788372.1"/>
    </source>
</evidence>
<reference evidence="2" key="1">
    <citation type="journal article" date="2023" name="G3 (Bethesda)">
        <title>A reference genome for the long-term kleptoplast-retaining sea slug Elysia crispata morphotype clarki.</title>
        <authorList>
            <person name="Eastman K.E."/>
            <person name="Pendleton A.L."/>
            <person name="Shaikh M.A."/>
            <person name="Suttiyut T."/>
            <person name="Ogas R."/>
            <person name="Tomko P."/>
            <person name="Gavelis G."/>
            <person name="Widhalm J.R."/>
            <person name="Wisecaver J.H."/>
        </authorList>
    </citation>
    <scope>NUCLEOTIDE SEQUENCE</scope>
    <source>
        <strain evidence="2">ECLA1</strain>
    </source>
</reference>
<accession>A0AAE1DZE2</accession>
<feature type="region of interest" description="Disordered" evidence="1">
    <location>
        <begin position="94"/>
        <end position="164"/>
    </location>
</feature>
<feature type="compositionally biased region" description="Polar residues" evidence="1">
    <location>
        <begin position="319"/>
        <end position="332"/>
    </location>
</feature>
<feature type="compositionally biased region" description="Basic and acidic residues" evidence="1">
    <location>
        <begin position="102"/>
        <end position="114"/>
    </location>
</feature>
<comment type="caution">
    <text evidence="2">The sequence shown here is derived from an EMBL/GenBank/DDBJ whole genome shotgun (WGS) entry which is preliminary data.</text>
</comment>
<organism evidence="2 3">
    <name type="scientific">Elysia crispata</name>
    <name type="common">lettuce slug</name>
    <dbReference type="NCBI Taxonomy" id="231223"/>
    <lineage>
        <taxon>Eukaryota</taxon>
        <taxon>Metazoa</taxon>
        <taxon>Spiralia</taxon>
        <taxon>Lophotrochozoa</taxon>
        <taxon>Mollusca</taxon>
        <taxon>Gastropoda</taxon>
        <taxon>Heterobranchia</taxon>
        <taxon>Euthyneura</taxon>
        <taxon>Panpulmonata</taxon>
        <taxon>Sacoglossa</taxon>
        <taxon>Placobranchoidea</taxon>
        <taxon>Plakobranchidae</taxon>
        <taxon>Elysia</taxon>
    </lineage>
</organism>
<evidence type="ECO:0000256" key="1">
    <source>
        <dbReference type="SAM" id="MobiDB-lite"/>
    </source>
</evidence>